<name>A0A0C2WGJ6_AMAMK</name>
<dbReference type="InParanoid" id="A0A0C2WGJ6"/>
<gene>
    <name evidence="1" type="ORF">M378DRAFT_569385</name>
</gene>
<dbReference type="AlphaFoldDB" id="A0A0C2WGJ6"/>
<dbReference type="HOGENOM" id="CLU_1948300_0_0_1"/>
<protein>
    <submittedName>
        <fullName evidence="1">Uncharacterized protein</fullName>
    </submittedName>
</protein>
<evidence type="ECO:0000313" key="2">
    <source>
        <dbReference type="Proteomes" id="UP000054549"/>
    </source>
</evidence>
<organism evidence="1 2">
    <name type="scientific">Amanita muscaria (strain Koide BX008)</name>
    <dbReference type="NCBI Taxonomy" id="946122"/>
    <lineage>
        <taxon>Eukaryota</taxon>
        <taxon>Fungi</taxon>
        <taxon>Dikarya</taxon>
        <taxon>Basidiomycota</taxon>
        <taxon>Agaricomycotina</taxon>
        <taxon>Agaricomycetes</taxon>
        <taxon>Agaricomycetidae</taxon>
        <taxon>Agaricales</taxon>
        <taxon>Pluteineae</taxon>
        <taxon>Amanitaceae</taxon>
        <taxon>Amanita</taxon>
    </lineage>
</organism>
<keyword evidence="2" id="KW-1185">Reference proteome</keyword>
<dbReference type="Proteomes" id="UP000054549">
    <property type="component" value="Unassembled WGS sequence"/>
</dbReference>
<reference evidence="1 2" key="1">
    <citation type="submission" date="2014-04" db="EMBL/GenBank/DDBJ databases">
        <title>Evolutionary Origins and Diversification of the Mycorrhizal Mutualists.</title>
        <authorList>
            <consortium name="DOE Joint Genome Institute"/>
            <consortium name="Mycorrhizal Genomics Consortium"/>
            <person name="Kohler A."/>
            <person name="Kuo A."/>
            <person name="Nagy L.G."/>
            <person name="Floudas D."/>
            <person name="Copeland A."/>
            <person name="Barry K.W."/>
            <person name="Cichocki N."/>
            <person name="Veneault-Fourrey C."/>
            <person name="LaButti K."/>
            <person name="Lindquist E.A."/>
            <person name="Lipzen A."/>
            <person name="Lundell T."/>
            <person name="Morin E."/>
            <person name="Murat C."/>
            <person name="Riley R."/>
            <person name="Ohm R."/>
            <person name="Sun H."/>
            <person name="Tunlid A."/>
            <person name="Henrissat B."/>
            <person name="Grigoriev I.V."/>
            <person name="Hibbett D.S."/>
            <person name="Martin F."/>
        </authorList>
    </citation>
    <scope>NUCLEOTIDE SEQUENCE [LARGE SCALE GENOMIC DNA]</scope>
    <source>
        <strain evidence="1 2">Koide BX008</strain>
    </source>
</reference>
<sequence length="129" mass="13623">MERVSVVTVEASVRIGGSGASGSTASPFPLSMKGGSEVIGDTCEGRGKSIGRRGSPSSPASLLCTSPVKRSTDCGRDTVYGLFRWISASSLDFFRLCEDLRVVDLEGDLEAEADMLNVGGWNVLPISEY</sequence>
<proteinExistence type="predicted"/>
<evidence type="ECO:0000313" key="1">
    <source>
        <dbReference type="EMBL" id="KIL55756.1"/>
    </source>
</evidence>
<accession>A0A0C2WGJ6</accession>
<dbReference type="EMBL" id="KN818476">
    <property type="protein sequence ID" value="KIL55756.1"/>
    <property type="molecule type" value="Genomic_DNA"/>
</dbReference>